<comment type="caution">
    <text evidence="1">The sequence shown here is derived from an EMBL/GenBank/DDBJ whole genome shotgun (WGS) entry which is preliminary data.</text>
</comment>
<name>A0ABR2GBI5_9ROSI</name>
<dbReference type="Proteomes" id="UP001472677">
    <property type="component" value="Unassembled WGS sequence"/>
</dbReference>
<proteinExistence type="predicted"/>
<dbReference type="EMBL" id="JBBPBM010000001">
    <property type="protein sequence ID" value="KAK8600267.1"/>
    <property type="molecule type" value="Genomic_DNA"/>
</dbReference>
<evidence type="ECO:0000313" key="1">
    <source>
        <dbReference type="EMBL" id="KAK8600267.1"/>
    </source>
</evidence>
<reference evidence="1 2" key="1">
    <citation type="journal article" date="2024" name="G3 (Bethesda)">
        <title>Genome assembly of Hibiscus sabdariffa L. provides insights into metabolisms of medicinal natural products.</title>
        <authorList>
            <person name="Kim T."/>
        </authorList>
    </citation>
    <scope>NUCLEOTIDE SEQUENCE [LARGE SCALE GENOMIC DNA]</scope>
    <source>
        <strain evidence="1">TK-2024</strain>
        <tissue evidence="1">Old leaves</tissue>
    </source>
</reference>
<accession>A0ABR2GBI5</accession>
<evidence type="ECO:0000313" key="2">
    <source>
        <dbReference type="Proteomes" id="UP001472677"/>
    </source>
</evidence>
<keyword evidence="2" id="KW-1185">Reference proteome</keyword>
<protein>
    <submittedName>
        <fullName evidence="1">Uncharacterized protein</fullName>
    </submittedName>
</protein>
<sequence>MRTTLDTNIRLKNFKSNLVSKQSEIGALSAKFSSLWEQQETFGILSARCHLVSRRSGIRALSAKFLAETFWYSFNKMPPCVKTIRNRGTIHEVFQYMGVAETFWYSFSVMPPCVKTIKNRGTIRKIFSENLLVFFLQDATLCQDDKESGHYPQSFQRKPFGILSARCHLVSRQLESGHYFGVFRSSRNSQ</sequence>
<gene>
    <name evidence="1" type="ORF">V6N12_050123</name>
</gene>
<organism evidence="1 2">
    <name type="scientific">Hibiscus sabdariffa</name>
    <name type="common">roselle</name>
    <dbReference type="NCBI Taxonomy" id="183260"/>
    <lineage>
        <taxon>Eukaryota</taxon>
        <taxon>Viridiplantae</taxon>
        <taxon>Streptophyta</taxon>
        <taxon>Embryophyta</taxon>
        <taxon>Tracheophyta</taxon>
        <taxon>Spermatophyta</taxon>
        <taxon>Magnoliopsida</taxon>
        <taxon>eudicotyledons</taxon>
        <taxon>Gunneridae</taxon>
        <taxon>Pentapetalae</taxon>
        <taxon>rosids</taxon>
        <taxon>malvids</taxon>
        <taxon>Malvales</taxon>
        <taxon>Malvaceae</taxon>
        <taxon>Malvoideae</taxon>
        <taxon>Hibiscus</taxon>
    </lineage>
</organism>